<comment type="caution">
    <text evidence="1">The sequence shown here is derived from an EMBL/GenBank/DDBJ whole genome shotgun (WGS) entry which is preliminary data.</text>
</comment>
<evidence type="ECO:0000313" key="2">
    <source>
        <dbReference type="Proteomes" id="UP000283269"/>
    </source>
</evidence>
<dbReference type="InParanoid" id="A0A409W800"/>
<protein>
    <submittedName>
        <fullName evidence="1">Uncharacterized protein</fullName>
    </submittedName>
</protein>
<dbReference type="Proteomes" id="UP000283269">
    <property type="component" value="Unassembled WGS sequence"/>
</dbReference>
<organism evidence="1 2">
    <name type="scientific">Psilocybe cyanescens</name>
    <dbReference type="NCBI Taxonomy" id="93625"/>
    <lineage>
        <taxon>Eukaryota</taxon>
        <taxon>Fungi</taxon>
        <taxon>Dikarya</taxon>
        <taxon>Basidiomycota</taxon>
        <taxon>Agaricomycotina</taxon>
        <taxon>Agaricomycetes</taxon>
        <taxon>Agaricomycetidae</taxon>
        <taxon>Agaricales</taxon>
        <taxon>Agaricineae</taxon>
        <taxon>Strophariaceae</taxon>
        <taxon>Psilocybe</taxon>
    </lineage>
</organism>
<evidence type="ECO:0000313" key="1">
    <source>
        <dbReference type="EMBL" id="PPQ74642.1"/>
    </source>
</evidence>
<gene>
    <name evidence="1" type="ORF">CVT25_007244</name>
</gene>
<dbReference type="AlphaFoldDB" id="A0A409W800"/>
<reference evidence="1 2" key="1">
    <citation type="journal article" date="2018" name="Evol. Lett.">
        <title>Horizontal gene cluster transfer increased hallucinogenic mushroom diversity.</title>
        <authorList>
            <person name="Reynolds H.T."/>
            <person name="Vijayakumar V."/>
            <person name="Gluck-Thaler E."/>
            <person name="Korotkin H.B."/>
            <person name="Matheny P.B."/>
            <person name="Slot J.C."/>
        </authorList>
    </citation>
    <scope>NUCLEOTIDE SEQUENCE [LARGE SCALE GENOMIC DNA]</scope>
    <source>
        <strain evidence="1 2">2631</strain>
    </source>
</reference>
<sequence>MHPNRKVGASFRYEADISIEQLQQHIMWNSDVILDSKELFMDSTGDVVPQVNGIAALHTRKIWHELELAIHRWSG</sequence>
<keyword evidence="2" id="KW-1185">Reference proteome</keyword>
<accession>A0A409W800</accession>
<name>A0A409W800_PSICY</name>
<proteinExistence type="predicted"/>
<dbReference type="EMBL" id="NHYD01003682">
    <property type="protein sequence ID" value="PPQ74642.1"/>
    <property type="molecule type" value="Genomic_DNA"/>
</dbReference>